<dbReference type="KEGG" id="mpad:KEF85_06105"/>
<keyword evidence="2" id="KW-1185">Reference proteome</keyword>
<gene>
    <name evidence="1" type="ORF">KEF85_06105</name>
</gene>
<evidence type="ECO:0008006" key="3">
    <source>
        <dbReference type="Google" id="ProtNLM"/>
    </source>
</evidence>
<dbReference type="Proteomes" id="UP000676649">
    <property type="component" value="Chromosome"/>
</dbReference>
<evidence type="ECO:0000313" key="1">
    <source>
        <dbReference type="EMBL" id="QWF72028.1"/>
    </source>
</evidence>
<sequence length="58" mass="6733">MEKPEVFFKALEYFGNTSLDFVDILLCAYHTVEGQEVFSFDQKLIQFMQRANQPSAPI</sequence>
<name>A0A975MQ80_9GAMM</name>
<reference evidence="1" key="1">
    <citation type="submission" date="2021-04" db="EMBL/GenBank/DDBJ databases">
        <title>Draft genome sequence data of methanotrophic Methylovulum sp. strain S1L and Methylomonas sp. strain S2AM isolated from boreal lake water columns.</title>
        <authorList>
            <person name="Rissanen A.J."/>
            <person name="Mangayil R."/>
            <person name="Svenning M.M."/>
            <person name="Khanongnuch R."/>
        </authorList>
    </citation>
    <scope>NUCLEOTIDE SEQUENCE</scope>
    <source>
        <strain evidence="1">S2AM</strain>
    </source>
</reference>
<dbReference type="AlphaFoldDB" id="A0A975MQ80"/>
<accession>A0A975MQ80</accession>
<protein>
    <recommendedName>
        <fullName evidence="3">PIN domain-containing protein</fullName>
    </recommendedName>
</protein>
<evidence type="ECO:0000313" key="2">
    <source>
        <dbReference type="Proteomes" id="UP000676649"/>
    </source>
</evidence>
<proteinExistence type="predicted"/>
<organism evidence="1 2">
    <name type="scientific">Methylomonas paludis</name>
    <dbReference type="NCBI Taxonomy" id="1173101"/>
    <lineage>
        <taxon>Bacteria</taxon>
        <taxon>Pseudomonadati</taxon>
        <taxon>Pseudomonadota</taxon>
        <taxon>Gammaproteobacteria</taxon>
        <taxon>Methylococcales</taxon>
        <taxon>Methylococcaceae</taxon>
        <taxon>Methylomonas</taxon>
    </lineage>
</organism>
<dbReference type="RefSeq" id="WP_215584066.1">
    <property type="nucleotide sequence ID" value="NZ_CP073754.1"/>
</dbReference>
<dbReference type="EMBL" id="CP073754">
    <property type="protein sequence ID" value="QWF72028.1"/>
    <property type="molecule type" value="Genomic_DNA"/>
</dbReference>